<reference evidence="2" key="1">
    <citation type="submission" date="2024-07" db="EMBL/GenBank/DDBJ databases">
        <title>Two chromosome-level genome assemblies of Korean endemic species Abeliophyllum distichum and Forsythia ovata (Oleaceae).</title>
        <authorList>
            <person name="Jang H."/>
        </authorList>
    </citation>
    <scope>NUCLEOTIDE SEQUENCE [LARGE SCALE GENOMIC DNA]</scope>
</reference>
<name>A0ABD1SW70_9LAMI</name>
<organism evidence="1 2">
    <name type="scientific">Abeliophyllum distichum</name>
    <dbReference type="NCBI Taxonomy" id="126358"/>
    <lineage>
        <taxon>Eukaryota</taxon>
        <taxon>Viridiplantae</taxon>
        <taxon>Streptophyta</taxon>
        <taxon>Embryophyta</taxon>
        <taxon>Tracheophyta</taxon>
        <taxon>Spermatophyta</taxon>
        <taxon>Magnoliopsida</taxon>
        <taxon>eudicotyledons</taxon>
        <taxon>Gunneridae</taxon>
        <taxon>Pentapetalae</taxon>
        <taxon>asterids</taxon>
        <taxon>lamiids</taxon>
        <taxon>Lamiales</taxon>
        <taxon>Oleaceae</taxon>
        <taxon>Forsythieae</taxon>
        <taxon>Abeliophyllum</taxon>
    </lineage>
</organism>
<keyword evidence="2" id="KW-1185">Reference proteome</keyword>
<comment type="caution">
    <text evidence="1">The sequence shown here is derived from an EMBL/GenBank/DDBJ whole genome shotgun (WGS) entry which is preliminary data.</text>
</comment>
<sequence>MLFNPTQELVKDTYRLAKLATEIGMDLHPNSSLSHIIFSWPSSCSWSLGNDAVPLPFPSLTTASMSHLRLFVNLSRGFFKLVFLKNDHSPVEKIESLNNNNWDCTSSCLFSRITGKRIHSMDGFSKALLGMGWTLFKTNANNQAFQDSTNQIDSWNQDPGAWQHEIRLASDQLTKKMNRFSLISIYSLLTAVRDPRGNRRIIKLGW</sequence>
<evidence type="ECO:0000313" key="1">
    <source>
        <dbReference type="EMBL" id="KAL2504690.1"/>
    </source>
</evidence>
<dbReference type="Proteomes" id="UP001604336">
    <property type="component" value="Unassembled WGS sequence"/>
</dbReference>
<dbReference type="AlphaFoldDB" id="A0ABD1SW70"/>
<proteinExistence type="predicted"/>
<gene>
    <name evidence="1" type="ORF">Adt_20311</name>
</gene>
<dbReference type="EMBL" id="JBFOLK010000006">
    <property type="protein sequence ID" value="KAL2504690.1"/>
    <property type="molecule type" value="Genomic_DNA"/>
</dbReference>
<accession>A0ABD1SW70</accession>
<protein>
    <submittedName>
        <fullName evidence="1">Uncharacterized protein</fullName>
    </submittedName>
</protein>
<evidence type="ECO:0000313" key="2">
    <source>
        <dbReference type="Proteomes" id="UP001604336"/>
    </source>
</evidence>